<reference evidence="1 2" key="1">
    <citation type="journal article" date="2015" name="Nat. Commun.">
        <title>Production of butyrate from lysine and the Amadori product fructoselysine by a human gut commensal.</title>
        <authorList>
            <person name="Bui T.P."/>
            <person name="Ritari J."/>
            <person name="Boeren S."/>
            <person name="de Waard P."/>
            <person name="Plugge C.M."/>
            <person name="de Vos W.M."/>
        </authorList>
    </citation>
    <scope>NUCLEOTIDE SEQUENCE [LARGE SCALE GENOMIC DNA]</scope>
    <source>
        <strain evidence="1 2">AF211</strain>
    </source>
</reference>
<gene>
    <name evidence="1" type="ORF">IB211_01014</name>
</gene>
<dbReference type="EMBL" id="CP011307">
    <property type="protein sequence ID" value="ALP93407.1"/>
    <property type="molecule type" value="Genomic_DNA"/>
</dbReference>
<name>A0A0S2W2B9_9FIRM</name>
<keyword evidence="2" id="KW-1185">Reference proteome</keyword>
<protein>
    <submittedName>
        <fullName evidence="1">Uncharacterized protein</fullName>
    </submittedName>
</protein>
<evidence type="ECO:0000313" key="2">
    <source>
        <dbReference type="Proteomes" id="UP000064844"/>
    </source>
</evidence>
<reference evidence="2" key="2">
    <citation type="submission" date="2015-04" db="EMBL/GenBank/DDBJ databases">
        <title>A butyrogenic pathway from the amino acid lysine in a human gut commensal.</title>
        <authorList>
            <person name="de Vos W.M."/>
            <person name="Bui N.T.P."/>
            <person name="Plugge C.M."/>
            <person name="Ritari J."/>
        </authorList>
    </citation>
    <scope>NUCLEOTIDE SEQUENCE [LARGE SCALE GENOMIC DNA]</scope>
    <source>
        <strain evidence="2">AF211</strain>
    </source>
</reference>
<dbReference type="KEGG" id="ibu:IB211_01014"/>
<sequence length="43" mass="5353">MYDEYLEVFSGSRFYRVYTPHTLFIRDLITLMNMCYKEQHPDE</sequence>
<dbReference type="AlphaFoldDB" id="A0A0S2W2B9"/>
<dbReference type="Proteomes" id="UP000064844">
    <property type="component" value="Chromosome"/>
</dbReference>
<proteinExistence type="predicted"/>
<accession>A0A0S2W2B9</accession>
<evidence type="ECO:0000313" key="1">
    <source>
        <dbReference type="EMBL" id="ALP93407.1"/>
    </source>
</evidence>
<organism evidence="1 2">
    <name type="scientific">Intestinimonas butyriciproducens</name>
    <dbReference type="NCBI Taxonomy" id="1297617"/>
    <lineage>
        <taxon>Bacteria</taxon>
        <taxon>Bacillati</taxon>
        <taxon>Bacillota</taxon>
        <taxon>Clostridia</taxon>
        <taxon>Eubacteriales</taxon>
        <taxon>Intestinimonas</taxon>
    </lineage>
</organism>